<dbReference type="GO" id="GO:0071555">
    <property type="term" value="P:cell wall organization"/>
    <property type="evidence" value="ECO:0007669"/>
    <property type="project" value="TreeGrafter"/>
</dbReference>
<comment type="subcellular location">
    <subcellularLocation>
        <location evidence="1">Membrane</location>
    </subcellularLocation>
</comment>
<sequence>MKQWRINLIFIFIIFFGAVIISRLFFLQVLNQDYWRALAKGQQKIFLKIPSTRGEIFLRDKNDNLYPLAINKEWSLVYAAPNEVQDKTGIAQQLSGILELDQDFILERLSRETFYTIIKKKLTEEELKELKELDLTGVYLEKEKGRFYPQKFLASQTIGFLQADGGGEYGIEGYYNDILEGREGFQEGERSAQGFFLAFAEKFLPAEGGSDLVLTLDYNIQFMAEKLLWEAKENFDIEEGTIIVGDTISGEILAIANFPNFNPNQYSKVENWEIFQNSAIQKIFEPGSVFKPIVMAAGLNEKKLTPQTTYEDKGFVKVGGYTIYNYDNRVWGQRTMTEVLERSINTGAVFAESQVGHELFLKYLEKFAIFKPTGIDLEGEVFSENKEFKKGYEINFATASFGQGIEMTPIQLFRAFSAITNKGRLVKPYMVKKVLTNGEEKETQPVIAGSQIISSQTASQLIKMLVNVVEQGYAKSAKIPGYYIAGKTGTAQIAWSALGMNKSGYSDKTIQSFVGFAPAYNPRFQILVKLNNPKTKTAEYSAVPIFHDLAKYIIDYWQIPPDYE</sequence>
<gene>
    <name evidence="6" type="ORF">LCGC14_0257130</name>
</gene>
<dbReference type="InterPro" id="IPR036138">
    <property type="entry name" value="PBP_dimer_sf"/>
</dbReference>
<accession>A0A0F9X7U6</accession>
<keyword evidence="2 3" id="KW-0472">Membrane</keyword>
<evidence type="ECO:0000256" key="3">
    <source>
        <dbReference type="SAM" id="Phobius"/>
    </source>
</evidence>
<dbReference type="InterPro" id="IPR012338">
    <property type="entry name" value="Beta-lactam/transpept-like"/>
</dbReference>
<dbReference type="PANTHER" id="PTHR30627:SF1">
    <property type="entry name" value="PEPTIDOGLYCAN D,D-TRANSPEPTIDASE FTSI"/>
    <property type="match status" value="1"/>
</dbReference>
<dbReference type="SUPFAM" id="SSF56601">
    <property type="entry name" value="beta-lactamase/transpeptidase-like"/>
    <property type="match status" value="1"/>
</dbReference>
<dbReference type="EMBL" id="LAZR01000136">
    <property type="protein sequence ID" value="KKN87663.1"/>
    <property type="molecule type" value="Genomic_DNA"/>
</dbReference>
<dbReference type="InterPro" id="IPR001460">
    <property type="entry name" value="PCN-bd_Tpept"/>
</dbReference>
<keyword evidence="3" id="KW-0812">Transmembrane</keyword>
<evidence type="ECO:0000256" key="2">
    <source>
        <dbReference type="ARBA" id="ARBA00023136"/>
    </source>
</evidence>
<dbReference type="GO" id="GO:0005886">
    <property type="term" value="C:plasma membrane"/>
    <property type="evidence" value="ECO:0007669"/>
    <property type="project" value="TreeGrafter"/>
</dbReference>
<dbReference type="GO" id="GO:0008658">
    <property type="term" value="F:penicillin binding"/>
    <property type="evidence" value="ECO:0007669"/>
    <property type="project" value="InterPro"/>
</dbReference>
<dbReference type="Gene3D" id="3.90.1310.10">
    <property type="entry name" value="Penicillin-binding protein 2a (Domain 2)"/>
    <property type="match status" value="1"/>
</dbReference>
<dbReference type="InterPro" id="IPR005311">
    <property type="entry name" value="PBP_dimer"/>
</dbReference>
<name>A0A0F9X7U6_9ZZZZ</name>
<dbReference type="Gene3D" id="3.30.450.330">
    <property type="match status" value="1"/>
</dbReference>
<evidence type="ECO:0000259" key="5">
    <source>
        <dbReference type="Pfam" id="PF03717"/>
    </source>
</evidence>
<dbReference type="Pfam" id="PF00905">
    <property type="entry name" value="Transpeptidase"/>
    <property type="match status" value="1"/>
</dbReference>
<dbReference type="PANTHER" id="PTHR30627">
    <property type="entry name" value="PEPTIDOGLYCAN D,D-TRANSPEPTIDASE"/>
    <property type="match status" value="1"/>
</dbReference>
<dbReference type="Pfam" id="PF03717">
    <property type="entry name" value="PBP_dimer"/>
    <property type="match status" value="1"/>
</dbReference>
<protein>
    <recommendedName>
        <fullName evidence="7">Penicillin-binding protein transpeptidase domain-containing protein</fullName>
    </recommendedName>
</protein>
<feature type="domain" description="Penicillin-binding protein transpeptidase" evidence="4">
    <location>
        <begin position="240"/>
        <end position="550"/>
    </location>
</feature>
<evidence type="ECO:0008006" key="7">
    <source>
        <dbReference type="Google" id="ProtNLM"/>
    </source>
</evidence>
<dbReference type="InterPro" id="IPR050515">
    <property type="entry name" value="Beta-lactam/transpept"/>
</dbReference>
<evidence type="ECO:0000313" key="6">
    <source>
        <dbReference type="EMBL" id="KKN87663.1"/>
    </source>
</evidence>
<evidence type="ECO:0000256" key="1">
    <source>
        <dbReference type="ARBA" id="ARBA00004370"/>
    </source>
</evidence>
<dbReference type="SUPFAM" id="SSF56519">
    <property type="entry name" value="Penicillin binding protein dimerisation domain"/>
    <property type="match status" value="1"/>
</dbReference>
<proteinExistence type="predicted"/>
<comment type="caution">
    <text evidence="6">The sequence shown here is derived from an EMBL/GenBank/DDBJ whole genome shotgun (WGS) entry which is preliminary data.</text>
</comment>
<evidence type="ECO:0000259" key="4">
    <source>
        <dbReference type="Pfam" id="PF00905"/>
    </source>
</evidence>
<keyword evidence="3" id="KW-1133">Transmembrane helix</keyword>
<reference evidence="6" key="1">
    <citation type="journal article" date="2015" name="Nature">
        <title>Complex archaea that bridge the gap between prokaryotes and eukaryotes.</title>
        <authorList>
            <person name="Spang A."/>
            <person name="Saw J.H."/>
            <person name="Jorgensen S.L."/>
            <person name="Zaremba-Niedzwiedzka K."/>
            <person name="Martijn J."/>
            <person name="Lind A.E."/>
            <person name="van Eijk R."/>
            <person name="Schleper C."/>
            <person name="Guy L."/>
            <person name="Ettema T.J."/>
        </authorList>
    </citation>
    <scope>NUCLEOTIDE SEQUENCE</scope>
</reference>
<organism evidence="6">
    <name type="scientific">marine sediment metagenome</name>
    <dbReference type="NCBI Taxonomy" id="412755"/>
    <lineage>
        <taxon>unclassified sequences</taxon>
        <taxon>metagenomes</taxon>
        <taxon>ecological metagenomes</taxon>
    </lineage>
</organism>
<feature type="domain" description="Penicillin-binding protein dimerisation" evidence="5">
    <location>
        <begin position="48"/>
        <end position="194"/>
    </location>
</feature>
<feature type="transmembrane region" description="Helical" evidence="3">
    <location>
        <begin position="6"/>
        <end position="26"/>
    </location>
</feature>
<dbReference type="AlphaFoldDB" id="A0A0F9X7U6"/>
<dbReference type="Gene3D" id="3.40.710.10">
    <property type="entry name" value="DD-peptidase/beta-lactamase superfamily"/>
    <property type="match status" value="1"/>
</dbReference>